<protein>
    <submittedName>
        <fullName evidence="1">Uncharacterized protein</fullName>
    </submittedName>
</protein>
<dbReference type="Proteomes" id="UP001595729">
    <property type="component" value="Unassembled WGS sequence"/>
</dbReference>
<gene>
    <name evidence="1" type="ORF">ACFOPI_00645</name>
</gene>
<sequence length="151" mass="16324">MNNRLVVVRGRALSAAQDLAQEHVALVGRLGRLQQRVTEQLKAGARRQAALEAENLRLRCELVRMRTAVAWDLRPAALQSPPRPGPRAVAPRLDAEMREAQAVICQTGCAGHAHPWLEPDGQCRRTGQACDRLEDAVVSTAARGAGPSDPA</sequence>
<evidence type="ECO:0000313" key="1">
    <source>
        <dbReference type="EMBL" id="MFC3682078.1"/>
    </source>
</evidence>
<reference evidence="2" key="1">
    <citation type="journal article" date="2019" name="Int. J. Syst. Evol. Microbiol.">
        <title>The Global Catalogue of Microorganisms (GCM) 10K type strain sequencing project: providing services to taxonomists for standard genome sequencing and annotation.</title>
        <authorList>
            <consortium name="The Broad Institute Genomics Platform"/>
            <consortium name="The Broad Institute Genome Sequencing Center for Infectious Disease"/>
            <person name="Wu L."/>
            <person name="Ma J."/>
        </authorList>
    </citation>
    <scope>NUCLEOTIDE SEQUENCE [LARGE SCALE GENOMIC DNA]</scope>
    <source>
        <strain evidence="2">KCTC 42501</strain>
    </source>
</reference>
<organism evidence="1 2">
    <name type="scientific">Hydrogenophaga luteola</name>
    <dbReference type="NCBI Taxonomy" id="1591122"/>
    <lineage>
        <taxon>Bacteria</taxon>
        <taxon>Pseudomonadati</taxon>
        <taxon>Pseudomonadota</taxon>
        <taxon>Betaproteobacteria</taxon>
        <taxon>Burkholderiales</taxon>
        <taxon>Comamonadaceae</taxon>
        <taxon>Hydrogenophaga</taxon>
    </lineage>
</organism>
<keyword evidence="2" id="KW-1185">Reference proteome</keyword>
<evidence type="ECO:0000313" key="2">
    <source>
        <dbReference type="Proteomes" id="UP001595729"/>
    </source>
</evidence>
<comment type="caution">
    <text evidence="1">The sequence shown here is derived from an EMBL/GenBank/DDBJ whole genome shotgun (WGS) entry which is preliminary data.</text>
</comment>
<proteinExistence type="predicted"/>
<accession>A0ABV7W1E2</accession>
<dbReference type="RefSeq" id="WP_382169741.1">
    <property type="nucleotide sequence ID" value="NZ_JBHRXX010000001.1"/>
</dbReference>
<name>A0ABV7W1E2_9BURK</name>
<dbReference type="EMBL" id="JBHRXX010000001">
    <property type="protein sequence ID" value="MFC3682078.1"/>
    <property type="molecule type" value="Genomic_DNA"/>
</dbReference>